<sequence length="440" mass="48377">SLGVILYILVCGSFPFPGESLGDIRSQVLRGLVRFPFFLSSACEQVIRGMLQVEPSKRLRLAQVTNTPWMQASPNLDHYTNLLTQYTSKARQQQADLLLQRQFPEHSSVVSTTRCQRRMNSLDGGLVRALALATGANEEEIRRSTAKRSFDRLHAGYALLVDKVMRFIANPRLREVVATWIRSSAIVISTTGSTRETPTTTATPVSSVPTGVEEVSPAGTLPAPKLASWREVAEEDEEDEEGATALLEVQQRSTFDEDEDVSITASAVQNLSVSKRWGADSAEIGGKDKSVADSVESATTLHSSTSDLLNSWVEDFRTDESQLLEEISDIEPDSTSKNIRRHTIQLPSPAILHQLPEDLQTFNVDRQLKGDHQQLNQEEEVPPNLPMTGGGEMESKKTGKRGSGGGRIPRQTTQPEFGCWKTGLQREAPGNVVGEVRIGN</sequence>
<keyword evidence="1" id="KW-0723">Serine/threonine-protein kinase</keyword>
<feature type="region of interest" description="Disordered" evidence="6">
    <location>
        <begin position="191"/>
        <end position="221"/>
    </location>
</feature>
<evidence type="ECO:0000313" key="9">
    <source>
        <dbReference type="EMBL" id="VDM22514.1"/>
    </source>
</evidence>
<evidence type="ECO:0000313" key="11">
    <source>
        <dbReference type="WBParaSite" id="TTAC_0000339801-mRNA-1"/>
    </source>
</evidence>
<keyword evidence="7" id="KW-0732">Signal</keyword>
<keyword evidence="10" id="KW-1185">Reference proteome</keyword>
<feature type="chain" id="PRO_5043132959" evidence="7">
    <location>
        <begin position="21"/>
        <end position="440"/>
    </location>
</feature>
<dbReference type="SUPFAM" id="SSF56112">
    <property type="entry name" value="Protein kinase-like (PK-like)"/>
    <property type="match status" value="1"/>
</dbReference>
<dbReference type="GO" id="GO:0035556">
    <property type="term" value="P:intracellular signal transduction"/>
    <property type="evidence" value="ECO:0007669"/>
    <property type="project" value="TreeGrafter"/>
</dbReference>
<feature type="region of interest" description="Disordered" evidence="6">
    <location>
        <begin position="372"/>
        <end position="423"/>
    </location>
</feature>
<name>A0A0R3WRK8_HYDTA</name>
<feature type="domain" description="Protein kinase" evidence="8">
    <location>
        <begin position="1"/>
        <end position="70"/>
    </location>
</feature>
<feature type="compositionally biased region" description="Low complexity" evidence="6">
    <location>
        <begin position="191"/>
        <end position="212"/>
    </location>
</feature>
<dbReference type="GO" id="GO:0005737">
    <property type="term" value="C:cytoplasm"/>
    <property type="evidence" value="ECO:0007669"/>
    <property type="project" value="TreeGrafter"/>
</dbReference>
<dbReference type="PANTHER" id="PTHR24346">
    <property type="entry name" value="MAP/MICROTUBULE AFFINITY-REGULATING KINASE"/>
    <property type="match status" value="1"/>
</dbReference>
<evidence type="ECO:0000256" key="3">
    <source>
        <dbReference type="ARBA" id="ARBA00022741"/>
    </source>
</evidence>
<dbReference type="Gene3D" id="1.10.510.10">
    <property type="entry name" value="Transferase(Phosphotransferase) domain 1"/>
    <property type="match status" value="1"/>
</dbReference>
<dbReference type="InterPro" id="IPR000719">
    <property type="entry name" value="Prot_kinase_dom"/>
</dbReference>
<dbReference type="WBParaSite" id="TTAC_0000339801-mRNA-1">
    <property type="protein sequence ID" value="TTAC_0000339801-mRNA-1"/>
    <property type="gene ID" value="TTAC_0000339801"/>
</dbReference>
<dbReference type="GO" id="GO:0050321">
    <property type="term" value="F:tau-protein kinase activity"/>
    <property type="evidence" value="ECO:0007669"/>
    <property type="project" value="TreeGrafter"/>
</dbReference>
<dbReference type="InterPro" id="IPR011009">
    <property type="entry name" value="Kinase-like_dom_sf"/>
</dbReference>
<accession>A0A0R3WRK8</accession>
<keyword evidence="3" id="KW-0547">Nucleotide-binding</keyword>
<evidence type="ECO:0000313" key="10">
    <source>
        <dbReference type="Proteomes" id="UP000274429"/>
    </source>
</evidence>
<dbReference type="AlphaFoldDB" id="A0A0R3WRK8"/>
<dbReference type="GO" id="GO:0005524">
    <property type="term" value="F:ATP binding"/>
    <property type="evidence" value="ECO:0007669"/>
    <property type="project" value="UniProtKB-KW"/>
</dbReference>
<reference evidence="9 10" key="2">
    <citation type="submission" date="2018-11" db="EMBL/GenBank/DDBJ databases">
        <authorList>
            <consortium name="Pathogen Informatics"/>
        </authorList>
    </citation>
    <scope>NUCLEOTIDE SEQUENCE [LARGE SCALE GENOMIC DNA]</scope>
</reference>
<feature type="signal peptide" evidence="7">
    <location>
        <begin position="1"/>
        <end position="20"/>
    </location>
</feature>
<gene>
    <name evidence="9" type="ORF">TTAC_LOCUS3383</name>
</gene>
<proteinExistence type="predicted"/>
<dbReference type="EMBL" id="UYWX01002347">
    <property type="protein sequence ID" value="VDM22514.1"/>
    <property type="molecule type" value="Genomic_DNA"/>
</dbReference>
<dbReference type="Proteomes" id="UP000274429">
    <property type="component" value="Unassembled WGS sequence"/>
</dbReference>
<organism evidence="11">
    <name type="scientific">Hydatigena taeniaeformis</name>
    <name type="common">Feline tapeworm</name>
    <name type="synonym">Taenia taeniaeformis</name>
    <dbReference type="NCBI Taxonomy" id="6205"/>
    <lineage>
        <taxon>Eukaryota</taxon>
        <taxon>Metazoa</taxon>
        <taxon>Spiralia</taxon>
        <taxon>Lophotrochozoa</taxon>
        <taxon>Platyhelminthes</taxon>
        <taxon>Cestoda</taxon>
        <taxon>Eucestoda</taxon>
        <taxon>Cyclophyllidea</taxon>
        <taxon>Taeniidae</taxon>
        <taxon>Hydatigera</taxon>
    </lineage>
</organism>
<dbReference type="STRING" id="6205.A0A0R3WRK8"/>
<keyword evidence="4" id="KW-0418">Kinase</keyword>
<protein>
    <submittedName>
        <fullName evidence="11">Protein kinase domain-containing protein</fullName>
    </submittedName>
</protein>
<evidence type="ECO:0000256" key="2">
    <source>
        <dbReference type="ARBA" id="ARBA00022679"/>
    </source>
</evidence>
<reference evidence="11" key="1">
    <citation type="submission" date="2017-02" db="UniProtKB">
        <authorList>
            <consortium name="WormBaseParasite"/>
        </authorList>
    </citation>
    <scope>IDENTIFICATION</scope>
</reference>
<dbReference type="OrthoDB" id="193931at2759"/>
<dbReference type="PROSITE" id="PS50011">
    <property type="entry name" value="PROTEIN_KINASE_DOM"/>
    <property type="match status" value="1"/>
</dbReference>
<evidence type="ECO:0000259" key="8">
    <source>
        <dbReference type="PROSITE" id="PS50011"/>
    </source>
</evidence>
<evidence type="ECO:0000256" key="5">
    <source>
        <dbReference type="ARBA" id="ARBA00022840"/>
    </source>
</evidence>
<evidence type="ECO:0000256" key="1">
    <source>
        <dbReference type="ARBA" id="ARBA00022527"/>
    </source>
</evidence>
<evidence type="ECO:0000256" key="7">
    <source>
        <dbReference type="SAM" id="SignalP"/>
    </source>
</evidence>
<keyword evidence="2" id="KW-0808">Transferase</keyword>
<evidence type="ECO:0000256" key="6">
    <source>
        <dbReference type="SAM" id="MobiDB-lite"/>
    </source>
</evidence>
<dbReference type="PANTHER" id="PTHR24346:SF82">
    <property type="entry name" value="KP78A-RELATED"/>
    <property type="match status" value="1"/>
</dbReference>
<dbReference type="GO" id="GO:0000226">
    <property type="term" value="P:microtubule cytoskeleton organization"/>
    <property type="evidence" value="ECO:0007669"/>
    <property type="project" value="TreeGrafter"/>
</dbReference>
<evidence type="ECO:0000256" key="4">
    <source>
        <dbReference type="ARBA" id="ARBA00022777"/>
    </source>
</evidence>
<keyword evidence="5" id="KW-0067">ATP-binding</keyword>